<dbReference type="KEGG" id="oho:Oweho_1961"/>
<evidence type="ECO:0000313" key="6">
    <source>
        <dbReference type="Proteomes" id="UP000005631"/>
    </source>
</evidence>
<dbReference type="Pfam" id="PF01855">
    <property type="entry name" value="POR_N"/>
    <property type="match status" value="1"/>
</dbReference>
<evidence type="ECO:0000313" key="5">
    <source>
        <dbReference type="EMBL" id="AEV32940.1"/>
    </source>
</evidence>
<protein>
    <submittedName>
        <fullName evidence="5">2-oxoacid:acceptor oxidoreductase, alpha subunit</fullName>
    </submittedName>
</protein>
<sequence length="607" mass="65789">MSHTEVLQKVTIHFAGDSGDGIQLAGSQFTNTTALQGNDLSTFPDFPAEIRAPIGTVAGVSGFQIHFGSVEIDTPGAEPDVLVAMNAAAFSKNFKNLKKGGTLIANESGFDKRNLRLAKMDENVNPLVGINSSDYKVLRVDVTALNREAVKDLSLGNKEKDQSRNLFVLGLIYWLYHRSLEPTLNFLTDKFQKKPEILEANIRALKAGYHYGETIEAATRYTIEKAHLEPGEYRNIVGNEALGLGLITAAKKSGLDLYFAGYPITPASDILHFLSRNKNFGVKTFQAEDEIAAVTAAIGASFGGALAVTATSGPGMALKGEALGLALMLEIPLVIVNVQRGGPSTGLPTKTEQADLLQALYGRNGEAPIPVIAANSPSDCFETAIEACRIAVERMTPVILLSDGYLANGAEPWKFPKAASIAKITPPFAKGEEYQPYARNENLTRQWAIPGMAGKEHRVGGLEKEAITGNVSYSPENHEQMVKTRAEKVAKIADTYSPLKFVQGEDKGKVLVVGWGSTMGASKVAVRWAREAGLSVSQLHLKNLFPFHHNLEKSLAKFDTIIVPELNNGQLSKVLNQEFSGQIIPLNKIQGLPFRAKEIFEEIKKFA</sequence>
<organism evidence="5 6">
    <name type="scientific">Owenweeksia hongkongensis (strain DSM 17368 / CIP 108786 / JCM 12287 / NRRL B-23963 / UST20020801)</name>
    <dbReference type="NCBI Taxonomy" id="926562"/>
    <lineage>
        <taxon>Bacteria</taxon>
        <taxon>Pseudomonadati</taxon>
        <taxon>Bacteroidota</taxon>
        <taxon>Flavobacteriia</taxon>
        <taxon>Flavobacteriales</taxon>
        <taxon>Owenweeksiaceae</taxon>
        <taxon>Owenweeksia</taxon>
    </lineage>
</organism>
<dbReference type="PANTHER" id="PTHR32154:SF20">
    <property type="entry name" value="2-OXOGLUTARATE OXIDOREDUCTASE SUBUNIT KORA"/>
    <property type="match status" value="1"/>
</dbReference>
<evidence type="ECO:0000259" key="4">
    <source>
        <dbReference type="Pfam" id="PF17147"/>
    </source>
</evidence>
<dbReference type="OrthoDB" id="9794954at2"/>
<feature type="domain" description="Pyruvate:ferredoxin oxidoreductase core" evidence="4">
    <location>
        <begin position="509"/>
        <end position="582"/>
    </location>
</feature>
<dbReference type="HOGENOM" id="CLU_017038_1_0_10"/>
<dbReference type="InterPro" id="IPR002880">
    <property type="entry name" value="Pyrv_Fd/Flavodoxin_OxRdtase_N"/>
</dbReference>
<dbReference type="eggNOG" id="COG1014">
    <property type="taxonomic scope" value="Bacteria"/>
</dbReference>
<proteinExistence type="predicted"/>
<dbReference type="STRING" id="926562.Oweho_1961"/>
<dbReference type="PANTHER" id="PTHR32154">
    <property type="entry name" value="PYRUVATE-FLAVODOXIN OXIDOREDUCTASE-RELATED"/>
    <property type="match status" value="1"/>
</dbReference>
<evidence type="ECO:0000256" key="1">
    <source>
        <dbReference type="ARBA" id="ARBA00023002"/>
    </source>
</evidence>
<dbReference type="InterPro" id="IPR033412">
    <property type="entry name" value="PFOR_II"/>
</dbReference>
<dbReference type="PATRIC" id="fig|926562.3.peg.1968"/>
<dbReference type="InterPro" id="IPR019752">
    <property type="entry name" value="Pyrv/ketoisovalerate_OxRed_cat"/>
</dbReference>
<dbReference type="SUPFAM" id="SSF53323">
    <property type="entry name" value="Pyruvate-ferredoxin oxidoreductase, PFOR, domain III"/>
    <property type="match status" value="1"/>
</dbReference>
<dbReference type="FunFam" id="3.40.50.970:FF:000022">
    <property type="entry name" value="2-oxoglutarate ferredoxin oxidoreductase alpha subunit"/>
    <property type="match status" value="1"/>
</dbReference>
<dbReference type="Gene3D" id="3.40.50.920">
    <property type="match status" value="1"/>
</dbReference>
<name>G8R2F0_OWEHD</name>
<dbReference type="Proteomes" id="UP000005631">
    <property type="component" value="Chromosome"/>
</dbReference>
<dbReference type="InterPro" id="IPR029061">
    <property type="entry name" value="THDP-binding"/>
</dbReference>
<evidence type="ECO:0000259" key="3">
    <source>
        <dbReference type="Pfam" id="PF01855"/>
    </source>
</evidence>
<dbReference type="eggNOG" id="COG0674">
    <property type="taxonomic scope" value="Bacteria"/>
</dbReference>
<evidence type="ECO:0000259" key="2">
    <source>
        <dbReference type="Pfam" id="PF01558"/>
    </source>
</evidence>
<dbReference type="GO" id="GO:0016903">
    <property type="term" value="F:oxidoreductase activity, acting on the aldehyde or oxo group of donors"/>
    <property type="evidence" value="ECO:0007669"/>
    <property type="project" value="InterPro"/>
</dbReference>
<dbReference type="Gene3D" id="3.40.50.970">
    <property type="match status" value="1"/>
</dbReference>
<dbReference type="RefSeq" id="WP_014202294.1">
    <property type="nucleotide sequence ID" value="NC_016599.1"/>
</dbReference>
<dbReference type="Gene3D" id="3.40.920.10">
    <property type="entry name" value="Pyruvate-ferredoxin oxidoreductase, PFOR, domain III"/>
    <property type="match status" value="1"/>
</dbReference>
<keyword evidence="1" id="KW-0560">Oxidoreductase</keyword>
<dbReference type="SUPFAM" id="SSF52518">
    <property type="entry name" value="Thiamin diphosphate-binding fold (THDP-binding)"/>
    <property type="match status" value="1"/>
</dbReference>
<dbReference type="CDD" id="cd07034">
    <property type="entry name" value="TPP_PYR_PFOR_IOR-alpha_like"/>
    <property type="match status" value="1"/>
</dbReference>
<reference evidence="5 6" key="1">
    <citation type="journal article" date="2012" name="Stand. Genomic Sci.">
        <title>Genome sequence of the orange-pigmented seawater bacterium Owenweeksia hongkongensis type strain (UST20020801(T)).</title>
        <authorList>
            <person name="Riedel T."/>
            <person name="Held B."/>
            <person name="Nolan M."/>
            <person name="Lucas S."/>
            <person name="Lapidus A."/>
            <person name="Tice H."/>
            <person name="Del Rio T.G."/>
            <person name="Cheng J.F."/>
            <person name="Han C."/>
            <person name="Tapia R."/>
            <person name="Goodwin L.A."/>
            <person name="Pitluck S."/>
            <person name="Liolios K."/>
            <person name="Mavromatis K."/>
            <person name="Pagani I."/>
            <person name="Ivanova N."/>
            <person name="Mikhailova N."/>
            <person name="Pati A."/>
            <person name="Chen A."/>
            <person name="Palaniappan K."/>
            <person name="Rohde M."/>
            <person name="Tindall B.J."/>
            <person name="Detter J.C."/>
            <person name="Goker M."/>
            <person name="Woyke T."/>
            <person name="Bristow J."/>
            <person name="Eisen J.A."/>
            <person name="Markowitz V."/>
            <person name="Hugenholtz P."/>
            <person name="Klenk H.P."/>
            <person name="Kyrpides N.C."/>
        </authorList>
    </citation>
    <scope>NUCLEOTIDE SEQUENCE</scope>
    <source>
        <strain evidence="6">DSM 17368 / JCM 12287 / NRRL B-23963</strain>
    </source>
</reference>
<dbReference type="InterPro" id="IPR002869">
    <property type="entry name" value="Pyrv_flavodox_OxRed_cen"/>
</dbReference>
<dbReference type="Pfam" id="PF01558">
    <property type="entry name" value="POR"/>
    <property type="match status" value="1"/>
</dbReference>
<accession>G8R2F0</accession>
<dbReference type="SUPFAM" id="SSF52922">
    <property type="entry name" value="TK C-terminal domain-like"/>
    <property type="match status" value="1"/>
</dbReference>
<keyword evidence="6" id="KW-1185">Reference proteome</keyword>
<dbReference type="AlphaFoldDB" id="G8R2F0"/>
<dbReference type="Pfam" id="PF17147">
    <property type="entry name" value="PFOR_II"/>
    <property type="match status" value="1"/>
</dbReference>
<dbReference type="EMBL" id="CP003156">
    <property type="protein sequence ID" value="AEV32940.1"/>
    <property type="molecule type" value="Genomic_DNA"/>
</dbReference>
<dbReference type="InterPro" id="IPR009014">
    <property type="entry name" value="Transketo_C/PFOR_II"/>
</dbReference>
<dbReference type="NCBIfam" id="TIGR03710">
    <property type="entry name" value="OAFO_sf"/>
    <property type="match status" value="1"/>
</dbReference>
<dbReference type="InterPro" id="IPR022367">
    <property type="entry name" value="2-oxoacid/accept_OxRdtase_asu"/>
</dbReference>
<gene>
    <name evidence="5" type="ordered locus">Oweho_1961</name>
</gene>
<feature type="domain" description="Pyruvate/ketoisovalerate oxidoreductase catalytic" evidence="2">
    <location>
        <begin position="19"/>
        <end position="209"/>
    </location>
</feature>
<dbReference type="InterPro" id="IPR050722">
    <property type="entry name" value="Pyruvate:ferred/Flavod_OxRd"/>
</dbReference>
<dbReference type="GO" id="GO:0006979">
    <property type="term" value="P:response to oxidative stress"/>
    <property type="evidence" value="ECO:0007669"/>
    <property type="project" value="TreeGrafter"/>
</dbReference>
<feature type="domain" description="Pyruvate flavodoxin/ferredoxin oxidoreductase pyrimidine binding" evidence="3">
    <location>
        <begin position="259"/>
        <end position="465"/>
    </location>
</feature>